<feature type="region of interest" description="Disordered" evidence="1">
    <location>
        <begin position="90"/>
        <end position="121"/>
    </location>
</feature>
<feature type="compositionally biased region" description="Polar residues" evidence="1">
    <location>
        <begin position="315"/>
        <end position="324"/>
    </location>
</feature>
<protein>
    <submittedName>
        <fullName evidence="2">Uncharacterized protein</fullName>
    </submittedName>
</protein>
<dbReference type="EMBL" id="CP108313">
    <property type="protein sequence ID" value="WTW73362.1"/>
    <property type="molecule type" value="Genomic_DNA"/>
</dbReference>
<feature type="region of interest" description="Disordered" evidence="1">
    <location>
        <begin position="30"/>
        <end position="49"/>
    </location>
</feature>
<feature type="compositionally biased region" description="Basic and acidic residues" evidence="1">
    <location>
        <begin position="94"/>
        <end position="106"/>
    </location>
</feature>
<reference evidence="2" key="1">
    <citation type="submission" date="2022-10" db="EMBL/GenBank/DDBJ databases">
        <title>The complete genomes of actinobacterial strains from the NBC collection.</title>
        <authorList>
            <person name="Joergensen T.S."/>
            <person name="Alvarez Arevalo M."/>
            <person name="Sterndorff E.B."/>
            <person name="Faurdal D."/>
            <person name="Vuksanovic O."/>
            <person name="Mourched A.-S."/>
            <person name="Charusanti P."/>
            <person name="Shaw S."/>
            <person name="Blin K."/>
            <person name="Weber T."/>
        </authorList>
    </citation>
    <scope>NUCLEOTIDE SEQUENCE</scope>
    <source>
        <strain evidence="2">NBC_00008</strain>
    </source>
</reference>
<gene>
    <name evidence="2" type="ORF">OG398_36570</name>
</gene>
<organism evidence="2">
    <name type="scientific">Streptomyces sp. NBC_00008</name>
    <dbReference type="NCBI Taxonomy" id="2903610"/>
    <lineage>
        <taxon>Bacteria</taxon>
        <taxon>Bacillati</taxon>
        <taxon>Actinomycetota</taxon>
        <taxon>Actinomycetes</taxon>
        <taxon>Kitasatosporales</taxon>
        <taxon>Streptomycetaceae</taxon>
        <taxon>Streptomyces</taxon>
    </lineage>
</organism>
<dbReference type="AlphaFoldDB" id="A0AAU2W0E9"/>
<dbReference type="Gene3D" id="2.30.320.10">
    <property type="entry name" value="YwqG-like"/>
    <property type="match status" value="1"/>
</dbReference>
<name>A0AAU2W0E9_9ACTN</name>
<sequence length="392" mass="43443">MNATFTTPPRPFDITALFPRLAPLARTATRLHPQPGAPSASDSSVGGPLLWPADEPWPHCEGPHELDGVNPALSPADLRLRRRIRAAAQGRDLTPQERKILSRIEPPRTYPRPRPSRQPYDGSMAMLPLAQLYVRDVPDLRAPAGADLLQVLWCPFDHPPMQFMPRTLLFWRSAATVGDILAAPPEPPVVQFDGYLPEPCLLAPEQITEYPNPLELSREVRAQIGDWSKWQAAGDAVDSRYASYPEGFYTGNLSVAPGWKVGGWAAWGYTDPRPQPCPACDTTMVPLLTIPTFEWDAGGRSWIPEEDRQEREPISPSSNHTSPKGQAVIDMLRARGFEVHDRGRVPRDVRVAPLGTDPVPRQPTAVQIASGHKQQLYVCPASPEHPHTELMQ</sequence>
<evidence type="ECO:0000313" key="2">
    <source>
        <dbReference type="EMBL" id="WTW73362.1"/>
    </source>
</evidence>
<accession>A0AAU2W0E9</accession>
<evidence type="ECO:0000256" key="1">
    <source>
        <dbReference type="SAM" id="MobiDB-lite"/>
    </source>
</evidence>
<proteinExistence type="predicted"/>
<feature type="region of interest" description="Disordered" evidence="1">
    <location>
        <begin position="306"/>
        <end position="326"/>
    </location>
</feature>